<dbReference type="AlphaFoldDB" id="A0A2S6HL29"/>
<sequence>MIPVNHSCSRFHALCSSLYTSIFKHVIPAGIHVRLSCLTPFGLMQIRSRRIYAGIHDCKGRYFAPCKICIPHILVGYAEGRAMRGAIAEKLRMAIPEQDVGRNKAIQAHSARWRFRRIWMMFAGNASSRYRSNRLIPADFCVTRVPKLQLPVLNSQAGAWELAQTGVQALLALAGEACTPAFVRVPTGNLPLVPLSRVGIFSLLSLPRGAWERGGDLTAATQRMGTRQI</sequence>
<evidence type="ECO:0000313" key="1">
    <source>
        <dbReference type="EMBL" id="PPK78063.1"/>
    </source>
</evidence>
<comment type="caution">
    <text evidence="1">The sequence shown here is derived from an EMBL/GenBank/DDBJ whole genome shotgun (WGS) entry which is preliminary data.</text>
</comment>
<dbReference type="EMBL" id="PTIZ01000001">
    <property type="protein sequence ID" value="PPK78063.1"/>
    <property type="molecule type" value="Genomic_DNA"/>
</dbReference>
<evidence type="ECO:0000313" key="2">
    <source>
        <dbReference type="Proteomes" id="UP000240010"/>
    </source>
</evidence>
<name>A0A2S6HL29_9GAMM</name>
<gene>
    <name evidence="1" type="ORF">B0F87_101445</name>
</gene>
<organism evidence="1 2">
    <name type="scientific">Methylobacter tundripaludum</name>
    <dbReference type="NCBI Taxonomy" id="173365"/>
    <lineage>
        <taxon>Bacteria</taxon>
        <taxon>Pseudomonadati</taxon>
        <taxon>Pseudomonadota</taxon>
        <taxon>Gammaproteobacteria</taxon>
        <taxon>Methylococcales</taxon>
        <taxon>Methylococcaceae</taxon>
        <taxon>Methylobacter</taxon>
    </lineage>
</organism>
<accession>A0A2S6HL29</accession>
<dbReference type="Proteomes" id="UP000240010">
    <property type="component" value="Unassembled WGS sequence"/>
</dbReference>
<proteinExistence type="predicted"/>
<protein>
    <submittedName>
        <fullName evidence="1">Uncharacterized protein</fullName>
    </submittedName>
</protein>
<reference evidence="1 2" key="1">
    <citation type="submission" date="2018-02" db="EMBL/GenBank/DDBJ databases">
        <title>Subsurface microbial communities from deep shales in Ohio and West Virginia, USA.</title>
        <authorList>
            <person name="Wrighton K."/>
        </authorList>
    </citation>
    <scope>NUCLEOTIDE SEQUENCE [LARGE SCALE GENOMIC DNA]</scope>
    <source>
        <strain evidence="1 2">OWC-DMM</strain>
    </source>
</reference>